<dbReference type="Proteomes" id="UP001529510">
    <property type="component" value="Unassembled WGS sequence"/>
</dbReference>
<feature type="compositionally biased region" description="Basic and acidic residues" evidence="1">
    <location>
        <begin position="93"/>
        <end position="104"/>
    </location>
</feature>
<proteinExistence type="predicted"/>
<comment type="caution">
    <text evidence="2">The sequence shown here is derived from an EMBL/GenBank/DDBJ whole genome shotgun (WGS) entry which is preliminary data.</text>
</comment>
<reference evidence="2 3" key="1">
    <citation type="submission" date="2024-05" db="EMBL/GenBank/DDBJ databases">
        <title>Genome sequencing and assembly of Indian major carp, Cirrhinus mrigala (Hamilton, 1822).</title>
        <authorList>
            <person name="Mohindra V."/>
            <person name="Chowdhury L.M."/>
            <person name="Lal K."/>
            <person name="Jena J.K."/>
        </authorList>
    </citation>
    <scope>NUCLEOTIDE SEQUENCE [LARGE SCALE GENOMIC DNA]</scope>
    <source>
        <strain evidence="2">CM1030</strain>
        <tissue evidence="2">Blood</tissue>
    </source>
</reference>
<evidence type="ECO:0000256" key="1">
    <source>
        <dbReference type="SAM" id="MobiDB-lite"/>
    </source>
</evidence>
<evidence type="ECO:0000313" key="3">
    <source>
        <dbReference type="Proteomes" id="UP001529510"/>
    </source>
</evidence>
<evidence type="ECO:0008006" key="4">
    <source>
        <dbReference type="Google" id="ProtNLM"/>
    </source>
</evidence>
<dbReference type="PANTHER" id="PTHR33050">
    <property type="entry name" value="REVERSE TRANSCRIPTASE DOMAIN-CONTAINING PROTEIN"/>
    <property type="match status" value="1"/>
</dbReference>
<dbReference type="CDD" id="cd09275">
    <property type="entry name" value="RNase_HI_RT_DIRS1"/>
    <property type="match status" value="1"/>
</dbReference>
<gene>
    <name evidence="2" type="ORF">M9458_057656</name>
</gene>
<name>A0ABD0MEF2_CIRMR</name>
<dbReference type="SUPFAM" id="SSF56672">
    <property type="entry name" value="DNA/RNA polymerases"/>
    <property type="match status" value="1"/>
</dbReference>
<protein>
    <recommendedName>
        <fullName evidence="4">RNase H type-1 domain-containing protein</fullName>
    </recommendedName>
</protein>
<dbReference type="EMBL" id="JAMKFB020000831">
    <property type="protein sequence ID" value="KAL0147132.1"/>
    <property type="molecule type" value="Genomic_DNA"/>
</dbReference>
<feature type="region of interest" description="Disordered" evidence="1">
    <location>
        <begin position="744"/>
        <end position="786"/>
    </location>
</feature>
<keyword evidence="3" id="KW-1185">Reference proteome</keyword>
<sequence length="811" mass="88325">MSFRLCTNGCGAYMASFDGDHAKAGLAEASCVHCERMTIGTLSGRPVITASPSSTHSQNASAALVREQGDLRVTVCDVPPGKAPRKSRSSKRGPVELPKHDTRPSRYGPSVSFGAPEEDMMSIVASEEDVLPAEADGSAGQSSAARAAQSEFDAELAAMLLRAAKSIELEVPKAPSPERSRLDDWFLVPFFPEVHEELTKTWAAPITARPRQSSSLLTTLDGGAARGHVDVPQVERVIVVHLCPQNAATRRNRPRLPSKACKLSSTLAAKAYGAVGQADSALHAMAILQVYQAKALKQLHEGSSDSEVMQELRSATDFALRATKVTARALGQVMSTMVVQERHLWLNLAQMSDVDKVRFLDASVSQVGLFGDTVEDFAQQFSAVQKQTEAIKHILPRRDKALGARPPPAWGAWLALPSPSRWLIRTVRLGYAIQFARRPPKFRGIHFTSVQSDTDASVLRAEIVGRNRACPSSRDEGRVLHPLLHRTQKERDLGHLGLRVNWEKSKLSPVQSVSFLGMELDSVNMTARLTNERVQSMLNCLELFRCKTAVHLKYFQRLLGHMAAAAAIRPLGLLHMRPLQCWLHDRVPRWAWHRGTFWVGVTPECGLLFSLRHKHVLVRTDNTATVAYINHQGGLLSRRMSQLARHLLLWSQTRLKSLCAVNIPGELNRAADALSRQLTHPGEWRLNPQGRTGTQLAPGASQVRLSPSETPCTDPVQDQGGRGAGSAGCALLAHPNLVCRPHASCDSPSLEDSPEEGPSFSGDGHDLAPASRPVEPPRVAPGRDAAHLAGLPQAVVDTITLEPPLQGRPTP</sequence>
<feature type="region of interest" description="Disordered" evidence="1">
    <location>
        <begin position="681"/>
        <end position="725"/>
    </location>
</feature>
<dbReference type="InterPro" id="IPR052055">
    <property type="entry name" value="Hepadnavirus_pol/RT"/>
</dbReference>
<organism evidence="2 3">
    <name type="scientific">Cirrhinus mrigala</name>
    <name type="common">Mrigala</name>
    <dbReference type="NCBI Taxonomy" id="683832"/>
    <lineage>
        <taxon>Eukaryota</taxon>
        <taxon>Metazoa</taxon>
        <taxon>Chordata</taxon>
        <taxon>Craniata</taxon>
        <taxon>Vertebrata</taxon>
        <taxon>Euteleostomi</taxon>
        <taxon>Actinopterygii</taxon>
        <taxon>Neopterygii</taxon>
        <taxon>Teleostei</taxon>
        <taxon>Ostariophysi</taxon>
        <taxon>Cypriniformes</taxon>
        <taxon>Cyprinidae</taxon>
        <taxon>Labeoninae</taxon>
        <taxon>Labeonini</taxon>
        <taxon>Cirrhinus</taxon>
    </lineage>
</organism>
<evidence type="ECO:0000313" key="2">
    <source>
        <dbReference type="EMBL" id="KAL0147132.1"/>
    </source>
</evidence>
<dbReference type="PANTHER" id="PTHR33050:SF7">
    <property type="entry name" value="RIBONUCLEASE H"/>
    <property type="match status" value="1"/>
</dbReference>
<dbReference type="InterPro" id="IPR043502">
    <property type="entry name" value="DNA/RNA_pol_sf"/>
</dbReference>
<dbReference type="AlphaFoldDB" id="A0ABD0MEF2"/>
<accession>A0ABD0MEF2</accession>
<feature type="region of interest" description="Disordered" evidence="1">
    <location>
        <begin position="75"/>
        <end position="115"/>
    </location>
</feature>